<proteinExistence type="predicted"/>
<dbReference type="AlphaFoldDB" id="A0A699SX39"/>
<organism evidence="1">
    <name type="scientific">Tanacetum cinerariifolium</name>
    <name type="common">Dalmatian daisy</name>
    <name type="synonym">Chrysanthemum cinerariifolium</name>
    <dbReference type="NCBI Taxonomy" id="118510"/>
    <lineage>
        <taxon>Eukaryota</taxon>
        <taxon>Viridiplantae</taxon>
        <taxon>Streptophyta</taxon>
        <taxon>Embryophyta</taxon>
        <taxon>Tracheophyta</taxon>
        <taxon>Spermatophyta</taxon>
        <taxon>Magnoliopsida</taxon>
        <taxon>eudicotyledons</taxon>
        <taxon>Gunneridae</taxon>
        <taxon>Pentapetalae</taxon>
        <taxon>asterids</taxon>
        <taxon>campanulids</taxon>
        <taxon>Asterales</taxon>
        <taxon>Asteraceae</taxon>
        <taxon>Asteroideae</taxon>
        <taxon>Anthemideae</taxon>
        <taxon>Anthemidinae</taxon>
        <taxon>Tanacetum</taxon>
    </lineage>
</organism>
<comment type="caution">
    <text evidence="1">The sequence shown here is derived from an EMBL/GenBank/DDBJ whole genome shotgun (WGS) entry which is preliminary data.</text>
</comment>
<feature type="non-terminal residue" evidence="1">
    <location>
        <position position="85"/>
    </location>
</feature>
<feature type="non-terminal residue" evidence="1">
    <location>
        <position position="1"/>
    </location>
</feature>
<evidence type="ECO:0000313" key="1">
    <source>
        <dbReference type="EMBL" id="GFD01608.1"/>
    </source>
</evidence>
<dbReference type="EMBL" id="BKCJ011192384">
    <property type="protein sequence ID" value="GFD01608.1"/>
    <property type="molecule type" value="Genomic_DNA"/>
</dbReference>
<name>A0A699SX39_TANCI</name>
<accession>A0A699SX39</accession>
<reference evidence="1" key="1">
    <citation type="journal article" date="2019" name="Sci. Rep.">
        <title>Draft genome of Tanacetum cinerariifolium, the natural source of mosquito coil.</title>
        <authorList>
            <person name="Yamashiro T."/>
            <person name="Shiraishi A."/>
            <person name="Satake H."/>
            <person name="Nakayama K."/>
        </authorList>
    </citation>
    <scope>NUCLEOTIDE SEQUENCE</scope>
</reference>
<sequence>HFALDLQADEQEEQSHQAVIDPEKQRFGDFQCADLCHHGHFQQAVVQPGQRRVIDDQGKGGSGDQQQTASRLKLEKTFECVAYGQ</sequence>
<protein>
    <submittedName>
        <fullName evidence="1">Uncharacterized protein</fullName>
    </submittedName>
</protein>
<gene>
    <name evidence="1" type="ORF">Tci_873577</name>
</gene>